<dbReference type="Gene3D" id="3.40.50.720">
    <property type="entry name" value="NAD(P)-binding Rossmann-like Domain"/>
    <property type="match status" value="1"/>
</dbReference>
<feature type="domain" description="Enoyl reductase (ER)" evidence="1">
    <location>
        <begin position="12"/>
        <end position="325"/>
    </location>
</feature>
<sequence length="329" mass="33815">MSYTAVRVDKVGDALTTELTQLDDREPQAGEVVVDVEYSNVNYKDGLAIDGKFGFIQRFPRTAGIDLAGVVSASADPAIAVGTRVSVNGWGLSITHDGGFAQRAHVPAEWITILPDGLDTATAAALGTAGLAAAMSVNALAEHDVTPDSGPVLVTGATGGAGSIAVLLLAHRGYRVAASTGKPAEADYLRRLGATDIIDRAELSEPLTGLLKGERWAGAVDAVGSHTLANVLAQIQYGGTVAAFGLAQGIDLPVALTPFITRGVTLAGIDTVWARPAVREAAWALLDEAVDRALLAELTRTIGLAEAAEASLALLSGAHRGRLVVDVNA</sequence>
<keyword evidence="3" id="KW-1185">Reference proteome</keyword>
<dbReference type="EC" id="1.3.1.95" evidence="2"/>
<dbReference type="InterPro" id="IPR011032">
    <property type="entry name" value="GroES-like_sf"/>
</dbReference>
<dbReference type="Pfam" id="PF00107">
    <property type="entry name" value="ADH_zinc_N"/>
    <property type="match status" value="1"/>
</dbReference>
<comment type="caution">
    <text evidence="2">The sequence shown here is derived from an EMBL/GenBank/DDBJ whole genome shotgun (WGS) entry which is preliminary data.</text>
</comment>
<dbReference type="SUPFAM" id="SSF50129">
    <property type="entry name" value="GroES-like"/>
    <property type="match status" value="1"/>
</dbReference>
<proteinExistence type="predicted"/>
<dbReference type="NCBIfam" id="TIGR02823">
    <property type="entry name" value="oxido_YhdH"/>
    <property type="match status" value="1"/>
</dbReference>
<dbReference type="Pfam" id="PF08240">
    <property type="entry name" value="ADH_N"/>
    <property type="match status" value="1"/>
</dbReference>
<dbReference type="Gene3D" id="3.90.180.10">
    <property type="entry name" value="Medium-chain alcohol dehydrogenases, catalytic domain"/>
    <property type="match status" value="1"/>
</dbReference>
<dbReference type="InterPro" id="IPR036291">
    <property type="entry name" value="NAD(P)-bd_dom_sf"/>
</dbReference>
<dbReference type="SUPFAM" id="SSF51735">
    <property type="entry name" value="NAD(P)-binding Rossmann-fold domains"/>
    <property type="match status" value="1"/>
</dbReference>
<dbReference type="InterPro" id="IPR051397">
    <property type="entry name" value="Zn-ADH-like_protein"/>
</dbReference>
<dbReference type="InterPro" id="IPR020843">
    <property type="entry name" value="ER"/>
</dbReference>
<reference evidence="3" key="1">
    <citation type="journal article" date="2019" name="Int. J. Syst. Evol. Microbiol.">
        <title>The Global Catalogue of Microorganisms (GCM) 10K type strain sequencing project: providing services to taxonomists for standard genome sequencing and annotation.</title>
        <authorList>
            <consortium name="The Broad Institute Genomics Platform"/>
            <consortium name="The Broad Institute Genome Sequencing Center for Infectious Disease"/>
            <person name="Wu L."/>
            <person name="Ma J."/>
        </authorList>
    </citation>
    <scope>NUCLEOTIDE SEQUENCE [LARGE SCALE GENOMIC DNA]</scope>
    <source>
        <strain evidence="3">CGMCC 4.7144</strain>
    </source>
</reference>
<evidence type="ECO:0000313" key="3">
    <source>
        <dbReference type="Proteomes" id="UP001596226"/>
    </source>
</evidence>
<dbReference type="InterPro" id="IPR013149">
    <property type="entry name" value="ADH-like_C"/>
</dbReference>
<name>A0ABW1H6I9_9ACTN</name>
<dbReference type="PANTHER" id="PTHR43677">
    <property type="entry name" value="SHORT-CHAIN DEHYDROGENASE/REDUCTASE"/>
    <property type="match status" value="1"/>
</dbReference>
<evidence type="ECO:0000259" key="1">
    <source>
        <dbReference type="SMART" id="SM00829"/>
    </source>
</evidence>
<evidence type="ECO:0000313" key="2">
    <source>
        <dbReference type="EMBL" id="MFC5924543.1"/>
    </source>
</evidence>
<dbReference type="InterPro" id="IPR014188">
    <property type="entry name" value="Acrylyl-CoA_reductase_AcuI"/>
</dbReference>
<gene>
    <name evidence="2" type="ORF">ACFQGL_14435</name>
</gene>
<dbReference type="InterPro" id="IPR013154">
    <property type="entry name" value="ADH-like_N"/>
</dbReference>
<accession>A0ABW1H6I9</accession>
<dbReference type="PANTHER" id="PTHR43677:SF1">
    <property type="entry name" value="ACRYLYL-COA REDUCTASE ACUI-RELATED"/>
    <property type="match status" value="1"/>
</dbReference>
<dbReference type="GO" id="GO:0043958">
    <property type="term" value="F:acryloyl-CoA reductase (NADH) activity"/>
    <property type="evidence" value="ECO:0007669"/>
    <property type="project" value="UniProtKB-EC"/>
</dbReference>
<dbReference type="Proteomes" id="UP001596226">
    <property type="component" value="Unassembled WGS sequence"/>
</dbReference>
<dbReference type="RefSeq" id="WP_377511377.1">
    <property type="nucleotide sequence ID" value="NZ_JBHSQS010000007.1"/>
</dbReference>
<dbReference type="SMART" id="SM00829">
    <property type="entry name" value="PKS_ER"/>
    <property type="match status" value="1"/>
</dbReference>
<dbReference type="EMBL" id="JBHSQS010000007">
    <property type="protein sequence ID" value="MFC5924543.1"/>
    <property type="molecule type" value="Genomic_DNA"/>
</dbReference>
<protein>
    <submittedName>
        <fullName evidence="2">Acryloyl-CoA reductase</fullName>
        <ecNumber evidence="2">1.3.1.95</ecNumber>
    </submittedName>
</protein>
<organism evidence="2 3">
    <name type="scientific">Micromonospora vulcania</name>
    <dbReference type="NCBI Taxonomy" id="1441873"/>
    <lineage>
        <taxon>Bacteria</taxon>
        <taxon>Bacillati</taxon>
        <taxon>Actinomycetota</taxon>
        <taxon>Actinomycetes</taxon>
        <taxon>Micromonosporales</taxon>
        <taxon>Micromonosporaceae</taxon>
        <taxon>Micromonospora</taxon>
    </lineage>
</organism>
<keyword evidence="2" id="KW-0560">Oxidoreductase</keyword>